<protein>
    <submittedName>
        <fullName evidence="1">Glutaredoxin family protein</fullName>
    </submittedName>
</protein>
<proteinExistence type="predicted"/>
<dbReference type="RefSeq" id="WP_114917239.1">
    <property type="nucleotide sequence ID" value="NZ_CP024848.1"/>
</dbReference>
<evidence type="ECO:0000313" key="1">
    <source>
        <dbReference type="EMBL" id="AXI09953.1"/>
    </source>
</evidence>
<dbReference type="Pfam" id="PF05768">
    <property type="entry name" value="Glrx-like"/>
    <property type="match status" value="1"/>
</dbReference>
<sequence length="86" mass="9979">MLKIILYTKENCTLCIEAESLLSLFKKEYPYELEKKDIYENDALLEEYQLLIPVIELNGKQLNCVEINYDSVENLLIENNNYGVGG</sequence>
<dbReference type="AlphaFoldDB" id="A0A345PIX3"/>
<dbReference type="KEGG" id="ocn:CUC15_13890"/>
<reference evidence="2" key="1">
    <citation type="submission" date="2017-11" db="EMBL/GenBank/DDBJ databases">
        <authorList>
            <person name="Zhu W."/>
        </authorList>
    </citation>
    <scope>NUCLEOTIDE SEQUENCE [LARGE SCALE GENOMIC DNA]</scope>
    <source>
        <strain evidence="2">160</strain>
    </source>
</reference>
<dbReference type="Proteomes" id="UP000253908">
    <property type="component" value="Chromosome"/>
</dbReference>
<keyword evidence="2" id="KW-1185">Reference proteome</keyword>
<dbReference type="InterPro" id="IPR036249">
    <property type="entry name" value="Thioredoxin-like_sf"/>
</dbReference>
<dbReference type="SUPFAM" id="SSF52833">
    <property type="entry name" value="Thioredoxin-like"/>
    <property type="match status" value="1"/>
</dbReference>
<dbReference type="InterPro" id="IPR008554">
    <property type="entry name" value="Glutaredoxin-like"/>
</dbReference>
<dbReference type="Gene3D" id="3.40.30.10">
    <property type="entry name" value="Glutaredoxin"/>
    <property type="match status" value="1"/>
</dbReference>
<dbReference type="EMBL" id="CP024848">
    <property type="protein sequence ID" value="AXI09953.1"/>
    <property type="molecule type" value="Genomic_DNA"/>
</dbReference>
<dbReference type="PANTHER" id="PTHR33558">
    <property type="entry name" value="GLUTAREDOXIN-LIKE PROTEIN C5ORF63 HOMOLOG"/>
    <property type="match status" value="1"/>
</dbReference>
<dbReference type="InterPro" id="IPR052565">
    <property type="entry name" value="Glutaredoxin-like_YDR286C"/>
</dbReference>
<gene>
    <name evidence="1" type="ORF">CUC15_13890</name>
</gene>
<accession>A0A345PIX3</accession>
<dbReference type="OrthoDB" id="32865at2"/>
<name>A0A345PIX3_9BACI</name>
<evidence type="ECO:0000313" key="2">
    <source>
        <dbReference type="Proteomes" id="UP000253908"/>
    </source>
</evidence>
<dbReference type="PANTHER" id="PTHR33558:SF1">
    <property type="entry name" value="GLUTAREDOXIN-LIKE PROTEIN C5ORF63 HOMOLOG"/>
    <property type="match status" value="1"/>
</dbReference>
<organism evidence="1 2">
    <name type="scientific">Oceanobacillus zhaokaii</name>
    <dbReference type="NCBI Taxonomy" id="2052660"/>
    <lineage>
        <taxon>Bacteria</taxon>
        <taxon>Bacillati</taxon>
        <taxon>Bacillota</taxon>
        <taxon>Bacilli</taxon>
        <taxon>Bacillales</taxon>
        <taxon>Bacillaceae</taxon>
        <taxon>Oceanobacillus</taxon>
    </lineage>
</organism>